<evidence type="ECO:0000313" key="1">
    <source>
        <dbReference type="EMBL" id="MFD1455144.1"/>
    </source>
</evidence>
<dbReference type="RefSeq" id="WP_203643753.1">
    <property type="nucleotide sequence ID" value="NZ_BOLN01000003.1"/>
</dbReference>
<accession>A0ABW4D2I7</accession>
<comment type="caution">
    <text evidence="1">The sequence shown here is derived from an EMBL/GenBank/DDBJ whole genome shotgun (WGS) entry which is preliminary data.</text>
</comment>
<evidence type="ECO:0000313" key="2">
    <source>
        <dbReference type="Proteomes" id="UP001597189"/>
    </source>
</evidence>
<evidence type="ECO:0008006" key="3">
    <source>
        <dbReference type="Google" id="ProtNLM"/>
    </source>
</evidence>
<name>A0ABW4D2I7_9LACO</name>
<proteinExistence type="predicted"/>
<keyword evidence="2" id="KW-1185">Reference proteome</keyword>
<gene>
    <name evidence="1" type="ORF">ACFQ44_05490</name>
</gene>
<sequence>MNRLVIKGGLILASLSVGMVAMQTRISTPAAAAKTVTTFPKKMRGTWYYRDAEHYRYKTTFTKRAMKLTTWHYGKSQGTSTYKLVKSFTTKHAVNLTSNGHGWYTVSWTNSNMWKSYKRGTYTLKGHKYAALYTGMVGVAGPMGKKASFAAAMHQDRAHVYTKKVAIKGLR</sequence>
<organism evidence="1 2">
    <name type="scientific">Levilactobacillus lanxiensis</name>
    <dbReference type="NCBI Taxonomy" id="2799568"/>
    <lineage>
        <taxon>Bacteria</taxon>
        <taxon>Bacillati</taxon>
        <taxon>Bacillota</taxon>
        <taxon>Bacilli</taxon>
        <taxon>Lactobacillales</taxon>
        <taxon>Lactobacillaceae</taxon>
        <taxon>Levilactobacillus</taxon>
    </lineage>
</organism>
<dbReference type="EMBL" id="JBHTOD010000003">
    <property type="protein sequence ID" value="MFD1455144.1"/>
    <property type="molecule type" value="Genomic_DNA"/>
</dbReference>
<protein>
    <recommendedName>
        <fullName evidence="3">Surface layer protein A domain-containing protein</fullName>
    </recommendedName>
</protein>
<dbReference type="Proteomes" id="UP001597189">
    <property type="component" value="Unassembled WGS sequence"/>
</dbReference>
<reference evidence="2" key="1">
    <citation type="journal article" date="2019" name="Int. J. Syst. Evol. Microbiol.">
        <title>The Global Catalogue of Microorganisms (GCM) 10K type strain sequencing project: providing services to taxonomists for standard genome sequencing and annotation.</title>
        <authorList>
            <consortium name="The Broad Institute Genomics Platform"/>
            <consortium name="The Broad Institute Genome Sequencing Center for Infectious Disease"/>
            <person name="Wu L."/>
            <person name="Ma J."/>
        </authorList>
    </citation>
    <scope>NUCLEOTIDE SEQUENCE [LARGE SCALE GENOMIC DNA]</scope>
    <source>
        <strain evidence="2">CCM 8979</strain>
    </source>
</reference>